<evidence type="ECO:0000313" key="3">
    <source>
        <dbReference type="Proteomes" id="UP000198302"/>
    </source>
</evidence>
<organism evidence="2 3">
    <name type="scientific">Flavobacterium hibernum</name>
    <dbReference type="NCBI Taxonomy" id="37752"/>
    <lineage>
        <taxon>Bacteria</taxon>
        <taxon>Pseudomonadati</taxon>
        <taxon>Bacteroidota</taxon>
        <taxon>Flavobacteriia</taxon>
        <taxon>Flavobacteriales</taxon>
        <taxon>Flavobacteriaceae</taxon>
        <taxon>Flavobacterium</taxon>
    </lineage>
</organism>
<name>A0ABX4C906_9FLAO</name>
<gene>
    <name evidence="2" type="ORF">B0A73_06475</name>
</gene>
<proteinExistence type="predicted"/>
<comment type="caution">
    <text evidence="2">The sequence shown here is derived from an EMBL/GenBank/DDBJ whole genome shotgun (WGS) entry which is preliminary data.</text>
</comment>
<dbReference type="Proteomes" id="UP000198302">
    <property type="component" value="Unassembled WGS sequence"/>
</dbReference>
<feature type="signal peptide" evidence="1">
    <location>
        <begin position="1"/>
        <end position="20"/>
    </location>
</feature>
<dbReference type="EMBL" id="MUGX01000009">
    <property type="protein sequence ID" value="OXA89218.1"/>
    <property type="molecule type" value="Genomic_DNA"/>
</dbReference>
<feature type="chain" id="PRO_5047426572" evidence="1">
    <location>
        <begin position="21"/>
        <end position="254"/>
    </location>
</feature>
<dbReference type="RefSeq" id="WP_052480147.1">
    <property type="nucleotide sequence ID" value="NZ_JPRK01000009.1"/>
</dbReference>
<accession>A0ABX4C906</accession>
<evidence type="ECO:0000313" key="2">
    <source>
        <dbReference type="EMBL" id="OXA89218.1"/>
    </source>
</evidence>
<keyword evidence="1" id="KW-0732">Signal</keyword>
<dbReference type="GO" id="GO:0016740">
    <property type="term" value="F:transferase activity"/>
    <property type="evidence" value="ECO:0007669"/>
    <property type="project" value="UniProtKB-KW"/>
</dbReference>
<keyword evidence="3" id="KW-1185">Reference proteome</keyword>
<reference evidence="2 3" key="1">
    <citation type="submission" date="2016-11" db="EMBL/GenBank/DDBJ databases">
        <title>Whole genomes of Flavobacteriaceae.</title>
        <authorList>
            <person name="Stine C."/>
            <person name="Li C."/>
            <person name="Tadesse D."/>
        </authorList>
    </citation>
    <scope>NUCLEOTIDE SEQUENCE [LARGE SCALE GENOMIC DNA]</scope>
    <source>
        <strain evidence="2 3">ATCC 51468</strain>
    </source>
</reference>
<evidence type="ECO:0000256" key="1">
    <source>
        <dbReference type="SAM" id="SignalP"/>
    </source>
</evidence>
<keyword evidence="2" id="KW-0808">Transferase</keyword>
<protein>
    <submittedName>
        <fullName evidence="2">Lipid A phosphoethanolamine transferase</fullName>
    </submittedName>
</protein>
<sequence length="254" mass="28785">MNKLQTLFLFHLLITFSVLAQEKSQDLNENSQNIYTEARYHYYLKTILLFNEYLDTETGSFNTTEIRFLHPIANKAWNLRVDLPLVSTNTSSINKTGIGDIGFGISYIPYLKHENGGIAFRARIISNSAADPALGSGKWVVAPAVFYGKYLVLNKLLWITSLENQSSFAGSDNRNAINLTAFENYFMYIFGKNWVAADVAFRYNATNKGYPNNTFIEFGRKITKNDMAYIHPSIGFGGHKTYNYGIEVGMLILF</sequence>